<dbReference type="RefSeq" id="WP_054583919.1">
    <property type="nucleotide sequence ID" value="NZ_LGUC01000001.1"/>
</dbReference>
<comment type="caution">
    <text evidence="1">The sequence shown here is derived from an EMBL/GenBank/DDBJ whole genome shotgun (WGS) entry which is preliminary data.</text>
</comment>
<accession>A0A0P7HCG6</accession>
<evidence type="ECO:0000313" key="2">
    <source>
        <dbReference type="Proteomes" id="UP000050535"/>
    </source>
</evidence>
<dbReference type="AlphaFoldDB" id="A0A0P7HCG6"/>
<evidence type="ECO:0000313" key="1">
    <source>
        <dbReference type="EMBL" id="KPN31218.1"/>
    </source>
</evidence>
<sequence length="155" mass="16579">MGPAARLRAFREHVIPLDSAPLCDRTAPEGPRTSPPALARSLADASLVGLGEATHGTRECFEHKDRLIRSLVTECGVRTVAFEVDAAAATVLDAFVRDGSALSTASADAAAALAELDMWQWRTESVRDLLEWLEAFNTGRALSAQVRNAPSVDHA</sequence>
<dbReference type="Proteomes" id="UP000050535">
    <property type="component" value="Unassembled WGS sequence"/>
</dbReference>
<dbReference type="GO" id="GO:0046677">
    <property type="term" value="P:response to antibiotic"/>
    <property type="evidence" value="ECO:0007669"/>
    <property type="project" value="InterPro"/>
</dbReference>
<reference evidence="2" key="1">
    <citation type="submission" date="2013-11" db="EMBL/GenBank/DDBJ databases">
        <authorList>
            <person name="Hoang H.T."/>
            <person name="Killian M.L."/>
            <person name="Madson D.M."/>
            <person name="Arruda P.H.E."/>
            <person name="Sun D."/>
            <person name="Schwartz K.J."/>
            <person name="Yoon K."/>
        </authorList>
    </citation>
    <scope>NUCLEOTIDE SEQUENCE [LARGE SCALE GENOMIC DNA]</scope>
    <source>
        <strain evidence="2">CDK2</strain>
    </source>
</reference>
<dbReference type="STRING" id="699431.SY89_01961"/>
<dbReference type="Gene3D" id="3.30.1870.10">
    <property type="entry name" value="EreA-like, domain 2"/>
    <property type="match status" value="1"/>
</dbReference>
<name>A0A0P7HCG6_9EURY</name>
<dbReference type="InterPro" id="IPR007815">
    <property type="entry name" value="Emycin_Estase"/>
</dbReference>
<dbReference type="Pfam" id="PF05139">
    <property type="entry name" value="Erythro_esteras"/>
    <property type="match status" value="1"/>
</dbReference>
<dbReference type="SUPFAM" id="SSF159501">
    <property type="entry name" value="EreA/ChaN-like"/>
    <property type="match status" value="1"/>
</dbReference>
<keyword evidence="2" id="KW-1185">Reference proteome</keyword>
<dbReference type="PANTHER" id="PTHR31299">
    <property type="entry name" value="ESTERASE, PUTATIVE (AFU_ORTHOLOGUE AFUA_1G05850)-RELATED"/>
    <property type="match status" value="1"/>
</dbReference>
<protein>
    <submittedName>
        <fullName evidence="1">Erythromycin esterase</fullName>
    </submittedName>
</protein>
<dbReference type="PANTHER" id="PTHR31299:SF0">
    <property type="entry name" value="ESTERASE, PUTATIVE (AFU_ORTHOLOGUE AFUA_1G05850)-RELATED"/>
    <property type="match status" value="1"/>
</dbReference>
<dbReference type="OrthoDB" id="260438at2157"/>
<organism evidence="1 2">
    <name type="scientific">Halolamina pelagica</name>
    <dbReference type="NCBI Taxonomy" id="699431"/>
    <lineage>
        <taxon>Archaea</taxon>
        <taxon>Methanobacteriati</taxon>
        <taxon>Methanobacteriota</taxon>
        <taxon>Stenosarchaea group</taxon>
        <taxon>Halobacteria</taxon>
        <taxon>Halobacteriales</taxon>
        <taxon>Haloferacaceae</taxon>
    </lineage>
</organism>
<dbReference type="InterPro" id="IPR052036">
    <property type="entry name" value="Hydrolase/PRTase-associated"/>
</dbReference>
<dbReference type="Gene3D" id="3.40.1660.10">
    <property type="entry name" value="EreA-like (biosynthetic domain)"/>
    <property type="match status" value="1"/>
</dbReference>
<proteinExistence type="predicted"/>
<dbReference type="EMBL" id="LGUC01000001">
    <property type="protein sequence ID" value="KPN31218.1"/>
    <property type="molecule type" value="Genomic_DNA"/>
</dbReference>
<gene>
    <name evidence="1" type="ORF">SY89_01961</name>
</gene>